<keyword evidence="3" id="KW-1185">Reference proteome</keyword>
<accession>A0AAD5S4R6</accession>
<proteinExistence type="predicted"/>
<reference evidence="2" key="1">
    <citation type="submission" date="2020-05" db="EMBL/GenBank/DDBJ databases">
        <title>Phylogenomic resolution of chytrid fungi.</title>
        <authorList>
            <person name="Stajich J.E."/>
            <person name="Amses K."/>
            <person name="Simmons R."/>
            <person name="Seto K."/>
            <person name="Myers J."/>
            <person name="Bonds A."/>
            <person name="Quandt C.A."/>
            <person name="Barry K."/>
            <person name="Liu P."/>
            <person name="Grigoriev I."/>
            <person name="Longcore J.E."/>
            <person name="James T.Y."/>
        </authorList>
    </citation>
    <scope>NUCLEOTIDE SEQUENCE</scope>
    <source>
        <strain evidence="2">JEL0318</strain>
    </source>
</reference>
<evidence type="ECO:0000313" key="3">
    <source>
        <dbReference type="Proteomes" id="UP001212841"/>
    </source>
</evidence>
<dbReference type="AlphaFoldDB" id="A0AAD5S4R6"/>
<evidence type="ECO:0000256" key="1">
    <source>
        <dbReference type="SAM" id="MobiDB-lite"/>
    </source>
</evidence>
<name>A0AAD5S4R6_9FUNG</name>
<dbReference type="Proteomes" id="UP001212841">
    <property type="component" value="Unassembled WGS sequence"/>
</dbReference>
<feature type="region of interest" description="Disordered" evidence="1">
    <location>
        <begin position="72"/>
        <end position="94"/>
    </location>
</feature>
<feature type="non-terminal residue" evidence="2">
    <location>
        <position position="180"/>
    </location>
</feature>
<organism evidence="2 3">
    <name type="scientific">Rhizophlyctis rosea</name>
    <dbReference type="NCBI Taxonomy" id="64517"/>
    <lineage>
        <taxon>Eukaryota</taxon>
        <taxon>Fungi</taxon>
        <taxon>Fungi incertae sedis</taxon>
        <taxon>Chytridiomycota</taxon>
        <taxon>Chytridiomycota incertae sedis</taxon>
        <taxon>Chytridiomycetes</taxon>
        <taxon>Rhizophlyctidales</taxon>
        <taxon>Rhizophlyctidaceae</taxon>
        <taxon>Rhizophlyctis</taxon>
    </lineage>
</organism>
<evidence type="ECO:0000313" key="2">
    <source>
        <dbReference type="EMBL" id="KAJ3038702.1"/>
    </source>
</evidence>
<sequence length="180" mass="18843">GRGTWGGREDRRALGGIVYGAGCLPNVGDKGEDDGAKDGDMSVGSDTFGGAHELAELCVSAPGDRMPAKKFGISGNGMPTESKRSMSMSYPGSKEKVGDNSVGVQVAIERGWTLVPVGFQFEEIIRCYGIGNERSVLGILMKAVVAFAGQDVVEVGLGIVQETDEELLDSMVIAAVDVEK</sequence>
<gene>
    <name evidence="2" type="ORF">HK097_003088</name>
</gene>
<dbReference type="EMBL" id="JADGJD010001705">
    <property type="protein sequence ID" value="KAJ3038702.1"/>
    <property type="molecule type" value="Genomic_DNA"/>
</dbReference>
<comment type="caution">
    <text evidence="2">The sequence shown here is derived from an EMBL/GenBank/DDBJ whole genome shotgun (WGS) entry which is preliminary data.</text>
</comment>
<protein>
    <submittedName>
        <fullName evidence="2">Uncharacterized protein</fullName>
    </submittedName>
</protein>